<comment type="caution">
    <text evidence="2">The sequence shown here is derived from an EMBL/GenBank/DDBJ whole genome shotgun (WGS) entry which is preliminary data.</text>
</comment>
<evidence type="ECO:0000313" key="2">
    <source>
        <dbReference type="EMBL" id="GIX63895.1"/>
    </source>
</evidence>
<reference evidence="2 3" key="1">
    <citation type="submission" date="2021-06" db="EMBL/GenBank/DDBJ databases">
        <title>Genome sequence of Babesia caballi.</title>
        <authorList>
            <person name="Yamagishi J."/>
            <person name="Kidaka T."/>
            <person name="Ochi A."/>
        </authorList>
    </citation>
    <scope>NUCLEOTIDE SEQUENCE [LARGE SCALE GENOMIC DNA]</scope>
    <source>
        <strain evidence="2">USDA-D6B2</strain>
    </source>
</reference>
<proteinExistence type="predicted"/>
<keyword evidence="3" id="KW-1185">Reference proteome</keyword>
<dbReference type="GeneID" id="94195376"/>
<feature type="transmembrane region" description="Helical" evidence="1">
    <location>
        <begin position="54"/>
        <end position="78"/>
    </location>
</feature>
<feature type="transmembrane region" description="Helical" evidence="1">
    <location>
        <begin position="349"/>
        <end position="366"/>
    </location>
</feature>
<keyword evidence="1" id="KW-1133">Transmembrane helix</keyword>
<dbReference type="AlphaFoldDB" id="A0AAV4LVJ6"/>
<protein>
    <submittedName>
        <fullName evidence="2">TPR-related protein family member, putative</fullName>
    </submittedName>
</protein>
<accession>A0AAV4LVJ6</accession>
<dbReference type="RefSeq" id="XP_067715964.1">
    <property type="nucleotide sequence ID" value="XM_067859863.1"/>
</dbReference>
<evidence type="ECO:0000256" key="1">
    <source>
        <dbReference type="SAM" id="Phobius"/>
    </source>
</evidence>
<gene>
    <name evidence="2" type="ORF">BcabD6B2_33300</name>
</gene>
<keyword evidence="1" id="KW-0812">Transmembrane</keyword>
<dbReference type="Proteomes" id="UP001497744">
    <property type="component" value="Unassembled WGS sequence"/>
</dbReference>
<dbReference type="EMBL" id="BPLF01000002">
    <property type="protein sequence ID" value="GIX63895.1"/>
    <property type="molecule type" value="Genomic_DNA"/>
</dbReference>
<keyword evidence="1" id="KW-0472">Membrane</keyword>
<evidence type="ECO:0000313" key="3">
    <source>
        <dbReference type="Proteomes" id="UP001497744"/>
    </source>
</evidence>
<sequence>MAEKANENGAAITFFAKASAFLKGLSLMQPLQVCLLGSSFAMKRFGYGPKEVSPFVGLCSNSMELFYLISALGTFVVSSWMKNKNGNRSFPAKGCLVSSWLIVLANIMLLRSYSHGEGNENITMYYWMLVIANFIAGIDDMFMFDVASDKIASYDLGASFTGLVVVAFHWCTMTALEKRNMDVNYWLIVCQLYGVLGLSALAAAMWTGYTYAGGLLDKGSGGETQQTTETSGANSDNSTFFEAYWAALPMCAASTIGYGFIYVVYPLISPFEMVKFEHQYPIQRACLIFHALSGITVWLMDQFGGLSKKWEGENAKYHYIWYLGIPFLGIGCMFIWIMHNPNSGLAGLIRMRPAVVGFLTVVYYYSGRMAIISACVGIDGNARKSNGTHSSNSNGHSKHGSTISAMNLGINLLALSLSKYVSEAYIQQFRDAREAFEAGVPWPTDGMSTSSAFGYWLKTGIKEGYRNITEVMVKDVRTRL</sequence>
<organism evidence="2 3">
    <name type="scientific">Babesia caballi</name>
    <dbReference type="NCBI Taxonomy" id="5871"/>
    <lineage>
        <taxon>Eukaryota</taxon>
        <taxon>Sar</taxon>
        <taxon>Alveolata</taxon>
        <taxon>Apicomplexa</taxon>
        <taxon>Aconoidasida</taxon>
        <taxon>Piroplasmida</taxon>
        <taxon>Babesiidae</taxon>
        <taxon>Babesia</taxon>
    </lineage>
</organism>
<feature type="transmembrane region" description="Helical" evidence="1">
    <location>
        <begin position="20"/>
        <end position="42"/>
    </location>
</feature>
<name>A0AAV4LVJ6_BABCB</name>
<feature type="transmembrane region" description="Helical" evidence="1">
    <location>
        <begin position="243"/>
        <end position="268"/>
    </location>
</feature>
<feature type="transmembrane region" description="Helical" evidence="1">
    <location>
        <begin position="90"/>
        <end position="110"/>
    </location>
</feature>
<feature type="transmembrane region" description="Helical" evidence="1">
    <location>
        <begin position="319"/>
        <end position="337"/>
    </location>
</feature>
<feature type="transmembrane region" description="Helical" evidence="1">
    <location>
        <begin position="156"/>
        <end position="176"/>
    </location>
</feature>
<feature type="transmembrane region" description="Helical" evidence="1">
    <location>
        <begin position="183"/>
        <end position="206"/>
    </location>
</feature>